<comment type="caution">
    <text evidence="3">The sequence shown here is derived from an EMBL/GenBank/DDBJ whole genome shotgun (WGS) entry which is preliminary data.</text>
</comment>
<feature type="domain" description="DNA binding HTH" evidence="2">
    <location>
        <begin position="350"/>
        <end position="389"/>
    </location>
</feature>
<dbReference type="SUPFAM" id="SSF55781">
    <property type="entry name" value="GAF domain-like"/>
    <property type="match status" value="1"/>
</dbReference>
<name>A0A2N8KU49_9BURK</name>
<dbReference type="Gene3D" id="3.30.450.40">
    <property type="match status" value="1"/>
</dbReference>
<dbReference type="RefSeq" id="WP_102766855.1">
    <property type="nucleotide sequence ID" value="NZ_POSP01000003.1"/>
</dbReference>
<evidence type="ECO:0000259" key="2">
    <source>
        <dbReference type="Pfam" id="PF02954"/>
    </source>
</evidence>
<dbReference type="InterPro" id="IPR029016">
    <property type="entry name" value="GAF-like_dom_sf"/>
</dbReference>
<dbReference type="AlphaFoldDB" id="A0A2N8KU49"/>
<evidence type="ECO:0008006" key="5">
    <source>
        <dbReference type="Google" id="ProtNLM"/>
    </source>
</evidence>
<evidence type="ECO:0000313" key="4">
    <source>
        <dbReference type="Proteomes" id="UP000235916"/>
    </source>
</evidence>
<protein>
    <recommendedName>
        <fullName evidence="5">Sigma-54-dependent Fis family transcriptional regulator</fullName>
    </recommendedName>
</protein>
<evidence type="ECO:0000313" key="3">
    <source>
        <dbReference type="EMBL" id="PND36932.1"/>
    </source>
</evidence>
<evidence type="ECO:0000259" key="1">
    <source>
        <dbReference type="Pfam" id="PF01590"/>
    </source>
</evidence>
<dbReference type="InterPro" id="IPR003018">
    <property type="entry name" value="GAF"/>
</dbReference>
<dbReference type="Pfam" id="PF02954">
    <property type="entry name" value="HTH_8"/>
    <property type="match status" value="1"/>
</dbReference>
<dbReference type="Pfam" id="PF01590">
    <property type="entry name" value="GAF"/>
    <property type="match status" value="1"/>
</dbReference>
<keyword evidence="4" id="KW-1185">Reference proteome</keyword>
<dbReference type="PRINTS" id="PR01590">
    <property type="entry name" value="HTHFIS"/>
</dbReference>
<gene>
    <name evidence="3" type="ORF">C1O66_04850</name>
</gene>
<dbReference type="Proteomes" id="UP000235916">
    <property type="component" value="Unassembled WGS sequence"/>
</dbReference>
<dbReference type="InterPro" id="IPR002197">
    <property type="entry name" value="HTH_Fis"/>
</dbReference>
<dbReference type="OrthoDB" id="9761705at2"/>
<dbReference type="InterPro" id="IPR009057">
    <property type="entry name" value="Homeodomain-like_sf"/>
</dbReference>
<accession>A0A2N8KU49</accession>
<organism evidence="3 4">
    <name type="scientific">Kinneretia aquatilis</name>
    <dbReference type="NCBI Taxonomy" id="2070761"/>
    <lineage>
        <taxon>Bacteria</taxon>
        <taxon>Pseudomonadati</taxon>
        <taxon>Pseudomonadota</taxon>
        <taxon>Betaproteobacteria</taxon>
        <taxon>Burkholderiales</taxon>
        <taxon>Sphaerotilaceae</taxon>
        <taxon>Roseateles</taxon>
    </lineage>
</organism>
<dbReference type="Gene3D" id="1.10.10.60">
    <property type="entry name" value="Homeodomain-like"/>
    <property type="match status" value="1"/>
</dbReference>
<reference evidence="3 4" key="1">
    <citation type="submission" date="2018-01" db="EMBL/GenBank/DDBJ databases">
        <title>Draft genome sequence of Paucibacter aquatile CR182 isolated from freshwater of the Nakdong River.</title>
        <authorList>
            <person name="Choi A."/>
            <person name="Chung E.J."/>
        </authorList>
    </citation>
    <scope>NUCLEOTIDE SEQUENCE [LARGE SCALE GENOMIC DNA]</scope>
    <source>
        <strain evidence="3 4">CR182</strain>
    </source>
</reference>
<feature type="domain" description="GAF" evidence="1">
    <location>
        <begin position="37"/>
        <end position="164"/>
    </location>
</feature>
<dbReference type="GO" id="GO:0043565">
    <property type="term" value="F:sequence-specific DNA binding"/>
    <property type="evidence" value="ECO:0007669"/>
    <property type="project" value="InterPro"/>
</dbReference>
<dbReference type="EMBL" id="POSP01000003">
    <property type="protein sequence ID" value="PND36932.1"/>
    <property type="molecule type" value="Genomic_DNA"/>
</dbReference>
<dbReference type="SUPFAM" id="SSF46689">
    <property type="entry name" value="Homeodomain-like"/>
    <property type="match status" value="1"/>
</dbReference>
<sequence>MFGLQPQQAPDLHRIEGSRLNELLHRNARLCAQALPLMEMLYEQLSHAQSMVLLTDASGVVLHSLGDPGFLARAQQVALAPGAQWAEATQGTNAVGTTLMTERPTLVNGAEHYLRSLQFLTCSAAPIFDHKGALLGVIDVSSDRRSYHPHTLALARISARMIENQWFNDKFSQNLRLHLHASPQRLGTLNEGVLALGDDGQLLGANRRALDLLNLPSTALRRLDLQQLFGLSLGELFELSRRQAEPAMSLMLHPAAGVKEGSALLYGRLSPGANGAASPMQFAGTPAAVVPVGAHPTPVVLAGDAMAVRQASALPPAAEGHSGFESDTAFSPLLSDGASVSGMVPADALTLRESEMRMILQTVQNCQGNMALAARQLGIGRSTLYRKLKGVSTDLRPGL</sequence>
<proteinExistence type="predicted"/>